<comment type="caution">
    <text evidence="9">The sequence shown here is derived from an EMBL/GenBank/DDBJ whole genome shotgun (WGS) entry which is preliminary data.</text>
</comment>
<dbReference type="Gene3D" id="3.30.2010.10">
    <property type="entry name" value="Metalloproteases ('zincins'), catalytic domain"/>
    <property type="match status" value="1"/>
</dbReference>
<evidence type="ECO:0000259" key="8">
    <source>
        <dbReference type="Pfam" id="PF01435"/>
    </source>
</evidence>
<keyword evidence="4 6" id="KW-0862">Zinc</keyword>
<evidence type="ECO:0000313" key="9">
    <source>
        <dbReference type="EMBL" id="MCK2221077.1"/>
    </source>
</evidence>
<keyword evidence="7" id="KW-0812">Transmembrane</keyword>
<feature type="transmembrane region" description="Helical" evidence="7">
    <location>
        <begin position="61"/>
        <end position="85"/>
    </location>
</feature>
<proteinExistence type="inferred from homology"/>
<feature type="transmembrane region" description="Helical" evidence="7">
    <location>
        <begin position="6"/>
        <end position="23"/>
    </location>
</feature>
<name>A0ABT0G8Z9_9ACTN</name>
<keyword evidence="10" id="KW-1185">Reference proteome</keyword>
<evidence type="ECO:0000256" key="4">
    <source>
        <dbReference type="ARBA" id="ARBA00022833"/>
    </source>
</evidence>
<keyword evidence="7" id="KW-0472">Membrane</keyword>
<dbReference type="RefSeq" id="WP_242380792.1">
    <property type="nucleotide sequence ID" value="NZ_JAKRKC020000003.1"/>
</dbReference>
<dbReference type="Pfam" id="PF01435">
    <property type="entry name" value="Peptidase_M48"/>
    <property type="match status" value="1"/>
</dbReference>
<keyword evidence="7" id="KW-1133">Transmembrane helix</keyword>
<feature type="domain" description="Peptidase M48" evidence="8">
    <location>
        <begin position="105"/>
        <end position="221"/>
    </location>
</feature>
<dbReference type="InterPro" id="IPR001915">
    <property type="entry name" value="Peptidase_M48"/>
</dbReference>
<evidence type="ECO:0000256" key="3">
    <source>
        <dbReference type="ARBA" id="ARBA00022801"/>
    </source>
</evidence>
<keyword evidence="1 6" id="KW-0645">Protease</keyword>
<comment type="cofactor">
    <cofactor evidence="6">
        <name>Zn(2+)</name>
        <dbReference type="ChEBI" id="CHEBI:29105"/>
    </cofactor>
    <text evidence="6">Binds 1 zinc ion per subunit.</text>
</comment>
<dbReference type="Proteomes" id="UP001317259">
    <property type="component" value="Unassembled WGS sequence"/>
</dbReference>
<evidence type="ECO:0000256" key="5">
    <source>
        <dbReference type="ARBA" id="ARBA00023049"/>
    </source>
</evidence>
<keyword evidence="2" id="KW-0479">Metal-binding</keyword>
<dbReference type="CDD" id="cd07326">
    <property type="entry name" value="M56_BlaR1_MecR1_like"/>
    <property type="match status" value="1"/>
</dbReference>
<evidence type="ECO:0000256" key="1">
    <source>
        <dbReference type="ARBA" id="ARBA00022670"/>
    </source>
</evidence>
<evidence type="ECO:0000256" key="7">
    <source>
        <dbReference type="SAM" id="Phobius"/>
    </source>
</evidence>
<reference evidence="9 10" key="1">
    <citation type="submission" date="2022-04" db="EMBL/GenBank/DDBJ databases">
        <title>Genome draft of Actinomadura sp. ATCC 31491.</title>
        <authorList>
            <person name="Shi X."/>
            <person name="Du Y."/>
        </authorList>
    </citation>
    <scope>NUCLEOTIDE SEQUENCE [LARGE SCALE GENOMIC DNA]</scope>
    <source>
        <strain evidence="9 10">ATCC 31491</strain>
    </source>
</reference>
<gene>
    <name evidence="9" type="ORF">MF672_045840</name>
</gene>
<evidence type="ECO:0000256" key="2">
    <source>
        <dbReference type="ARBA" id="ARBA00022723"/>
    </source>
</evidence>
<organism evidence="9 10">
    <name type="scientific">Actinomadura luzonensis</name>
    <dbReference type="NCBI Taxonomy" id="2805427"/>
    <lineage>
        <taxon>Bacteria</taxon>
        <taxon>Bacillati</taxon>
        <taxon>Actinomycetota</taxon>
        <taxon>Actinomycetes</taxon>
        <taxon>Streptosporangiales</taxon>
        <taxon>Thermomonosporaceae</taxon>
        <taxon>Actinomadura</taxon>
    </lineage>
</organism>
<dbReference type="EMBL" id="JAKRKC020000003">
    <property type="protein sequence ID" value="MCK2221077.1"/>
    <property type="molecule type" value="Genomic_DNA"/>
</dbReference>
<comment type="similarity">
    <text evidence="6">Belongs to the peptidase M48 family.</text>
</comment>
<keyword evidence="5 6" id="KW-0482">Metalloprotease</keyword>
<accession>A0ABT0G8Z9</accession>
<sequence length="271" mass="28251">MTPAAYVPLLIATALAMALPRAAGQLPPPGAVRLMVVMGGACAVAFTATLAALAVGSAGRLVAVSATVSLALSAALTLRLCARLLREYVRARRLRRLPATTGGLVIVDDARPDACVVPLAGRIVVTTGMLRSLDAAQRRVLLAHERAHLRCRHHLYRAAAELAACLNPLLRPLSRAVAQTTERWADEEAAAEVGERALAAQAIAHAALATAGRARPVRADRCRSPVPYRVRALMAGPPAARPLITTPVYASLVANACATKDALQSITAVLG</sequence>
<feature type="transmembrane region" description="Helical" evidence="7">
    <location>
        <begin position="35"/>
        <end position="55"/>
    </location>
</feature>
<evidence type="ECO:0000256" key="6">
    <source>
        <dbReference type="RuleBase" id="RU003983"/>
    </source>
</evidence>
<keyword evidence="3 6" id="KW-0378">Hydrolase</keyword>
<protein>
    <submittedName>
        <fullName evidence="9">M56 family metallopeptidase</fullName>
    </submittedName>
</protein>
<evidence type="ECO:0000313" key="10">
    <source>
        <dbReference type="Proteomes" id="UP001317259"/>
    </source>
</evidence>